<dbReference type="SUPFAM" id="SSF46894">
    <property type="entry name" value="C-terminal effector domain of the bipartite response regulators"/>
    <property type="match status" value="1"/>
</dbReference>
<proteinExistence type="predicted"/>
<evidence type="ECO:0000256" key="2">
    <source>
        <dbReference type="PROSITE-ProRule" id="PRU00169"/>
    </source>
</evidence>
<dbReference type="InterPro" id="IPR039420">
    <property type="entry name" value="WalR-like"/>
</dbReference>
<dbReference type="PROSITE" id="PS00622">
    <property type="entry name" value="HTH_LUXR_1"/>
    <property type="match status" value="1"/>
</dbReference>
<evidence type="ECO:0000313" key="5">
    <source>
        <dbReference type="EMBL" id="MFC3174623.1"/>
    </source>
</evidence>
<feature type="domain" description="Response regulatory" evidence="4">
    <location>
        <begin position="9"/>
        <end position="127"/>
    </location>
</feature>
<keyword evidence="1" id="KW-0238">DNA-binding</keyword>
<dbReference type="SUPFAM" id="SSF52172">
    <property type="entry name" value="CheY-like"/>
    <property type="match status" value="1"/>
</dbReference>
<dbReference type="Pfam" id="PF00196">
    <property type="entry name" value="GerE"/>
    <property type="match status" value="1"/>
</dbReference>
<feature type="modified residue" description="4-aspartylphosphate" evidence="2">
    <location>
        <position position="62"/>
    </location>
</feature>
<dbReference type="InterPro" id="IPR001789">
    <property type="entry name" value="Sig_transdc_resp-reg_receiver"/>
</dbReference>
<feature type="domain" description="HTH luxR-type" evidence="3">
    <location>
        <begin position="154"/>
        <end position="219"/>
    </location>
</feature>
<dbReference type="Gene3D" id="3.40.50.2300">
    <property type="match status" value="1"/>
</dbReference>
<dbReference type="PROSITE" id="PS50110">
    <property type="entry name" value="RESPONSE_REGULATORY"/>
    <property type="match status" value="1"/>
</dbReference>
<gene>
    <name evidence="5" type="ORF">ACFOD9_10200</name>
</gene>
<dbReference type="SMART" id="SM00421">
    <property type="entry name" value="HTH_LUXR"/>
    <property type="match status" value="1"/>
</dbReference>
<evidence type="ECO:0000313" key="6">
    <source>
        <dbReference type="Proteomes" id="UP001595604"/>
    </source>
</evidence>
<organism evidence="5 6">
    <name type="scientific">Novosphingobium bradum</name>
    <dbReference type="NCBI Taxonomy" id="1737444"/>
    <lineage>
        <taxon>Bacteria</taxon>
        <taxon>Pseudomonadati</taxon>
        <taxon>Pseudomonadota</taxon>
        <taxon>Alphaproteobacteria</taxon>
        <taxon>Sphingomonadales</taxon>
        <taxon>Sphingomonadaceae</taxon>
        <taxon>Novosphingobium</taxon>
    </lineage>
</organism>
<dbReference type="InterPro" id="IPR016032">
    <property type="entry name" value="Sig_transdc_resp-reg_C-effctor"/>
</dbReference>
<reference evidence="6" key="1">
    <citation type="journal article" date="2019" name="Int. J. Syst. Evol. Microbiol.">
        <title>The Global Catalogue of Microorganisms (GCM) 10K type strain sequencing project: providing services to taxonomists for standard genome sequencing and annotation.</title>
        <authorList>
            <consortium name="The Broad Institute Genomics Platform"/>
            <consortium name="The Broad Institute Genome Sequencing Center for Infectious Disease"/>
            <person name="Wu L."/>
            <person name="Ma J."/>
        </authorList>
    </citation>
    <scope>NUCLEOTIDE SEQUENCE [LARGE SCALE GENOMIC DNA]</scope>
    <source>
        <strain evidence="6">KCTC 42984</strain>
    </source>
</reference>
<dbReference type="PRINTS" id="PR00038">
    <property type="entry name" value="HTHLUXR"/>
</dbReference>
<comment type="caution">
    <text evidence="5">The sequence shown here is derived from an EMBL/GenBank/DDBJ whole genome shotgun (WGS) entry which is preliminary data.</text>
</comment>
<dbReference type="CDD" id="cd06170">
    <property type="entry name" value="LuxR_C_like"/>
    <property type="match status" value="1"/>
</dbReference>
<dbReference type="PANTHER" id="PTHR43214">
    <property type="entry name" value="TWO-COMPONENT RESPONSE REGULATOR"/>
    <property type="match status" value="1"/>
</dbReference>
<name>A0ABV7IV69_9SPHN</name>
<accession>A0ABV7IV69</accession>
<dbReference type="PROSITE" id="PS50043">
    <property type="entry name" value="HTH_LUXR_2"/>
    <property type="match status" value="1"/>
</dbReference>
<dbReference type="InterPro" id="IPR000792">
    <property type="entry name" value="Tscrpt_reg_LuxR_C"/>
</dbReference>
<keyword evidence="2" id="KW-0597">Phosphoprotein</keyword>
<dbReference type="EMBL" id="JBHRTQ010000008">
    <property type="protein sequence ID" value="MFC3174623.1"/>
    <property type="molecule type" value="Genomic_DNA"/>
</dbReference>
<keyword evidence="6" id="KW-1185">Reference proteome</keyword>
<evidence type="ECO:0000259" key="4">
    <source>
        <dbReference type="PROSITE" id="PS50110"/>
    </source>
</evidence>
<dbReference type="InterPro" id="IPR011006">
    <property type="entry name" value="CheY-like_superfamily"/>
</dbReference>
<dbReference type="PANTHER" id="PTHR43214:SF42">
    <property type="entry name" value="TRANSCRIPTIONAL REGULATORY PROTEIN DESR"/>
    <property type="match status" value="1"/>
</dbReference>
<evidence type="ECO:0000259" key="3">
    <source>
        <dbReference type="PROSITE" id="PS50043"/>
    </source>
</evidence>
<dbReference type="RefSeq" id="WP_379510008.1">
    <property type="nucleotide sequence ID" value="NZ_JBHRTQ010000008.1"/>
</dbReference>
<protein>
    <submittedName>
        <fullName evidence="5">LuxR C-terminal-related transcriptional regulator</fullName>
    </submittedName>
</protein>
<dbReference type="Proteomes" id="UP001595604">
    <property type="component" value="Unassembled WGS sequence"/>
</dbReference>
<evidence type="ECO:0000256" key="1">
    <source>
        <dbReference type="ARBA" id="ARBA00023125"/>
    </source>
</evidence>
<sequence>MTHTLDKVGIVLFGRNDLLREGLRRIIESNGFDVSATEQHLTLFLAGNPGPLRRPAKLFIIDAADSVDVDEESIEAVHHHAPDARIVILHDAFDMDYMIDAFQAGIDGYIVKSITYESLIECLRLVIMGEKVMPSALASHLPEWGRRLHQAQPACPVSQLLSARELQTLRCLSRGDPNKVIARELDISEATVKVHVKAILRKLGLHNRTQAAAWTLHAGIDLDEPPQAAPVAAMIHAPESPTAFAA</sequence>